<proteinExistence type="predicted"/>
<dbReference type="InterPro" id="IPR043502">
    <property type="entry name" value="DNA/RNA_pol_sf"/>
</dbReference>
<dbReference type="InterPro" id="IPR053134">
    <property type="entry name" value="RNA-dir_DNA_polymerase"/>
</dbReference>
<sequence>MKEIKEWIKVGIVRPIQYSTWISNPVLVKKVDNTWRMCIDFKNLNSTCPKDCFPLPKIELKIESVMGFPFKCFLDAYKEYHQIQMSKEDEEKTDFYTDQGTYCYTKMSFDLENARETYQRLKNREGHDHGHSENLRQLEEGQHEVESKEVLVQGKRGNFLGYTVTLEGIRANSKKKKVMADMQSLKTLKEMQSLSGKLTALNRFISRSAERALPFFDTLKNITKENKDDFRWTKEAEQAF</sequence>
<reference evidence="1" key="1">
    <citation type="journal article" date="2019" name="Sci. Rep.">
        <title>Draft genome of Tanacetum cinerariifolium, the natural source of mosquito coil.</title>
        <authorList>
            <person name="Yamashiro T."/>
            <person name="Shiraishi A."/>
            <person name="Satake H."/>
            <person name="Nakayama K."/>
        </authorList>
    </citation>
    <scope>NUCLEOTIDE SEQUENCE</scope>
</reference>
<accession>A0A6L2JB76</accession>
<dbReference type="PANTHER" id="PTHR24559">
    <property type="entry name" value="TRANSPOSON TY3-I GAG-POL POLYPROTEIN"/>
    <property type="match status" value="1"/>
</dbReference>
<dbReference type="Gene3D" id="3.30.70.270">
    <property type="match status" value="2"/>
</dbReference>
<keyword evidence="1" id="KW-0548">Nucleotidyltransferase</keyword>
<keyword evidence="1" id="KW-0695">RNA-directed DNA polymerase</keyword>
<keyword evidence="1" id="KW-0808">Transferase</keyword>
<protein>
    <submittedName>
        <fullName evidence="1">Reverse transcriptase domain-containing protein</fullName>
    </submittedName>
</protein>
<comment type="caution">
    <text evidence="1">The sequence shown here is derived from an EMBL/GenBank/DDBJ whole genome shotgun (WGS) entry which is preliminary data.</text>
</comment>
<dbReference type="CDD" id="cd01647">
    <property type="entry name" value="RT_LTR"/>
    <property type="match status" value="1"/>
</dbReference>
<dbReference type="EMBL" id="BKCJ010000439">
    <property type="protein sequence ID" value="GEU33215.1"/>
    <property type="molecule type" value="Genomic_DNA"/>
</dbReference>
<gene>
    <name evidence="1" type="ORF">Tci_005193</name>
</gene>
<evidence type="ECO:0000313" key="1">
    <source>
        <dbReference type="EMBL" id="GEU33215.1"/>
    </source>
</evidence>
<dbReference type="PANTHER" id="PTHR24559:SF444">
    <property type="entry name" value="REVERSE TRANSCRIPTASE DOMAIN-CONTAINING PROTEIN"/>
    <property type="match status" value="1"/>
</dbReference>
<dbReference type="Gene3D" id="3.10.10.10">
    <property type="entry name" value="HIV Type 1 Reverse Transcriptase, subunit A, domain 1"/>
    <property type="match status" value="1"/>
</dbReference>
<name>A0A6L2JB76_TANCI</name>
<dbReference type="AlphaFoldDB" id="A0A6L2JB76"/>
<dbReference type="InterPro" id="IPR043128">
    <property type="entry name" value="Rev_trsase/Diguanyl_cyclase"/>
</dbReference>
<organism evidence="1">
    <name type="scientific">Tanacetum cinerariifolium</name>
    <name type="common">Dalmatian daisy</name>
    <name type="synonym">Chrysanthemum cinerariifolium</name>
    <dbReference type="NCBI Taxonomy" id="118510"/>
    <lineage>
        <taxon>Eukaryota</taxon>
        <taxon>Viridiplantae</taxon>
        <taxon>Streptophyta</taxon>
        <taxon>Embryophyta</taxon>
        <taxon>Tracheophyta</taxon>
        <taxon>Spermatophyta</taxon>
        <taxon>Magnoliopsida</taxon>
        <taxon>eudicotyledons</taxon>
        <taxon>Gunneridae</taxon>
        <taxon>Pentapetalae</taxon>
        <taxon>asterids</taxon>
        <taxon>campanulids</taxon>
        <taxon>Asterales</taxon>
        <taxon>Asteraceae</taxon>
        <taxon>Asteroideae</taxon>
        <taxon>Anthemideae</taxon>
        <taxon>Anthemidinae</taxon>
        <taxon>Tanacetum</taxon>
    </lineage>
</organism>
<dbReference type="GO" id="GO:0003964">
    <property type="term" value="F:RNA-directed DNA polymerase activity"/>
    <property type="evidence" value="ECO:0007669"/>
    <property type="project" value="UniProtKB-KW"/>
</dbReference>
<dbReference type="SUPFAM" id="SSF56672">
    <property type="entry name" value="DNA/RNA polymerases"/>
    <property type="match status" value="1"/>
</dbReference>